<feature type="domain" description="WSC" evidence="4">
    <location>
        <begin position="499"/>
        <end position="596"/>
    </location>
</feature>
<evidence type="ECO:0000259" key="4">
    <source>
        <dbReference type="PROSITE" id="PS51212"/>
    </source>
</evidence>
<evidence type="ECO:0000313" key="5">
    <source>
        <dbReference type="EMBL" id="KAK0746053.1"/>
    </source>
</evidence>
<dbReference type="AlphaFoldDB" id="A0AA40K4X8"/>
<dbReference type="InterPro" id="IPR015202">
    <property type="entry name" value="GO-like_E_set"/>
</dbReference>
<dbReference type="PANTHER" id="PTHR32208:SF105">
    <property type="entry name" value="COPPER RADICAL OXIDASE"/>
    <property type="match status" value="1"/>
</dbReference>
<dbReference type="InterPro" id="IPR011043">
    <property type="entry name" value="Gal_Oxase/kelch_b-propeller"/>
</dbReference>
<feature type="domain" description="WSC" evidence="4">
    <location>
        <begin position="388"/>
        <end position="481"/>
    </location>
</feature>
<dbReference type="Proteomes" id="UP001172155">
    <property type="component" value="Unassembled WGS sequence"/>
</dbReference>
<dbReference type="SMART" id="SM00321">
    <property type="entry name" value="WSC"/>
    <property type="match status" value="5"/>
</dbReference>
<feature type="chain" id="PRO_5041250958" evidence="3">
    <location>
        <begin position="22"/>
        <end position="1118"/>
    </location>
</feature>
<dbReference type="SUPFAM" id="SSF50965">
    <property type="entry name" value="Galactose oxidase, central domain"/>
    <property type="match status" value="1"/>
</dbReference>
<dbReference type="InterPro" id="IPR002889">
    <property type="entry name" value="WSC_carb-bd"/>
</dbReference>
<evidence type="ECO:0000313" key="6">
    <source>
        <dbReference type="Proteomes" id="UP001172155"/>
    </source>
</evidence>
<dbReference type="Gene3D" id="2.130.10.80">
    <property type="entry name" value="Galactose oxidase/kelch, beta-propeller"/>
    <property type="match status" value="1"/>
</dbReference>
<dbReference type="SUPFAM" id="SSF81296">
    <property type="entry name" value="E set domains"/>
    <property type="match status" value="1"/>
</dbReference>
<dbReference type="InterPro" id="IPR014756">
    <property type="entry name" value="Ig_E-set"/>
</dbReference>
<sequence>MRLTFVFSLSLVLSWVSRSVAQLNIPSTLPNGWVSQGCWTDVQGRTIGAAGYASAIAMTIESCVSFCETRGFAYAGVEYSTECFCGNTLAPAATQVTASACSMPCSGDASQPCGGPSRLNLFHSAVVSGPQTNPAVNGFIHMGCYSEGTTGRALTHGVSGAVVPGVQMTVDRCTAACANAGFLLAGVEYGSECFCGHVISNGGAPATGCNMVCNGNSSEICGAGGRLNVYTRGTLPSTTASTATANSSSTTTQTRSIPTGPSQPEIVGNYVWAGCRTEATGKRALSGAAFASDTMTLEACREFCSAFAYFGVEYARECYCGNAFNTGSVLTVASDCSYTCSGNPFQYCGQGNRLSVYQKDGVLLTSSTSNPPASTTSPPPVITGLPDGWTGQGCWIESAPERALPYQVSDSQLNSPAVCANACKNAGYKISGTEYGVQCFCGNSMHNGATPTAQTECSMDCPGNQTQKCGAGNRLSIVSEGAPRVDTPPVPQTDGLSGSWTYQGCAVDNVNGKRTFYWPLIFPGVLTSNMCLERCAEFGYHAAGLEYGAECYCGDPANMVARGSTFRPESECNTVCEGNRSAICGGGSRLSTYFWTGEPLYQWDFASDYHAGRYQFLIDGVTIPLMTMETIAGKVSFISKFGTGPGNETGAYELDLAKLGNPAAAWRQLHLKTDVFCSAGLTLPDRVGRQLTVGGWSGESTYGTRLYWPGKDWQEDVHVLSLQAGRWYPSVMAMANGSIMVIGGQTGSNAAAVPSIEILPYTGTAPLYMDWLDRTDPNNLYPYVCVLPSGGIFAGYWNEARILDEVTFATIKTLPNAPGAPNDPLAGRTYPLEAASVLLPQRWPYTDPLGILMCGGSTIGTGSALDNCVSIYPDDPNPEWRLERMPSFRVMTLMAPLPDGTYFVGGGAQHGVAGFGLANTPNLNALLYDPTKRLHRRFTVAANTTIARMYHSEAITLLDGRVLVSGSNPEDGVNPEEYRVEVFLPPYLVSGLPRPSFVLAEADRDWAWGQQGIPFSLSAPAVNGNITATLLGAVSSTHGNSMGARTLMPKVTCDGMACTVDAPPSRYICPPGWYQFFVLDGGVPAVGVYVRIGGDPAGLGNWPQAPGFTVPGFTVPGV</sequence>
<feature type="domain" description="WSC" evidence="4">
    <location>
        <begin position="269"/>
        <end position="360"/>
    </location>
</feature>
<evidence type="ECO:0000256" key="3">
    <source>
        <dbReference type="SAM" id="SignalP"/>
    </source>
</evidence>
<dbReference type="InterPro" id="IPR037293">
    <property type="entry name" value="Gal_Oxidase_central_sf"/>
</dbReference>
<dbReference type="InterPro" id="IPR009880">
    <property type="entry name" value="Glyoxal_oxidase_N"/>
</dbReference>
<dbReference type="PROSITE" id="PS51212">
    <property type="entry name" value="WSC"/>
    <property type="match status" value="5"/>
</dbReference>
<keyword evidence="6" id="KW-1185">Reference proteome</keyword>
<accession>A0AA40K4X8</accession>
<feature type="compositionally biased region" description="Low complexity" evidence="2">
    <location>
        <begin position="239"/>
        <end position="260"/>
    </location>
</feature>
<feature type="domain" description="WSC" evidence="4">
    <location>
        <begin position="32"/>
        <end position="125"/>
    </location>
</feature>
<organism evidence="5 6">
    <name type="scientific">Schizothecium vesticola</name>
    <dbReference type="NCBI Taxonomy" id="314040"/>
    <lineage>
        <taxon>Eukaryota</taxon>
        <taxon>Fungi</taxon>
        <taxon>Dikarya</taxon>
        <taxon>Ascomycota</taxon>
        <taxon>Pezizomycotina</taxon>
        <taxon>Sordariomycetes</taxon>
        <taxon>Sordariomycetidae</taxon>
        <taxon>Sordariales</taxon>
        <taxon>Schizotheciaceae</taxon>
        <taxon>Schizothecium</taxon>
    </lineage>
</organism>
<dbReference type="InterPro" id="IPR013783">
    <property type="entry name" value="Ig-like_fold"/>
</dbReference>
<name>A0AA40K4X8_9PEZI</name>
<dbReference type="PANTHER" id="PTHR32208">
    <property type="entry name" value="SECRETED PROTEIN-RELATED"/>
    <property type="match status" value="1"/>
</dbReference>
<dbReference type="Pfam" id="PF09118">
    <property type="entry name" value="GO-like_E_set"/>
    <property type="match status" value="1"/>
</dbReference>
<reference evidence="5" key="1">
    <citation type="submission" date="2023-06" db="EMBL/GenBank/DDBJ databases">
        <title>Genome-scale phylogeny and comparative genomics of the fungal order Sordariales.</title>
        <authorList>
            <consortium name="Lawrence Berkeley National Laboratory"/>
            <person name="Hensen N."/>
            <person name="Bonometti L."/>
            <person name="Westerberg I."/>
            <person name="Brannstrom I.O."/>
            <person name="Guillou S."/>
            <person name="Cros-Aarteil S."/>
            <person name="Calhoun S."/>
            <person name="Haridas S."/>
            <person name="Kuo A."/>
            <person name="Mondo S."/>
            <person name="Pangilinan J."/>
            <person name="Riley R."/>
            <person name="LaButti K."/>
            <person name="Andreopoulos B."/>
            <person name="Lipzen A."/>
            <person name="Chen C."/>
            <person name="Yanf M."/>
            <person name="Daum C."/>
            <person name="Ng V."/>
            <person name="Clum A."/>
            <person name="Steindorff A."/>
            <person name="Ohm R."/>
            <person name="Martin F."/>
            <person name="Silar P."/>
            <person name="Natvig D."/>
            <person name="Lalanne C."/>
            <person name="Gautier V."/>
            <person name="Ament-velasquez S.L."/>
            <person name="Kruys A."/>
            <person name="Hutchinson M.I."/>
            <person name="Powell A.J."/>
            <person name="Barry K."/>
            <person name="Miller A.N."/>
            <person name="Grigoriev I.V."/>
            <person name="Debuchy R."/>
            <person name="Gladieux P."/>
            <person name="Thoren M.H."/>
            <person name="Johannesson H."/>
        </authorList>
    </citation>
    <scope>NUCLEOTIDE SEQUENCE</scope>
    <source>
        <strain evidence="5">SMH3187-1</strain>
    </source>
</reference>
<evidence type="ECO:0000256" key="1">
    <source>
        <dbReference type="ARBA" id="ARBA00022729"/>
    </source>
</evidence>
<comment type="caution">
    <text evidence="5">The sequence shown here is derived from an EMBL/GenBank/DDBJ whole genome shotgun (WGS) entry which is preliminary data.</text>
</comment>
<dbReference type="CDD" id="cd02851">
    <property type="entry name" value="E_set_GO_C"/>
    <property type="match status" value="1"/>
</dbReference>
<gene>
    <name evidence="5" type="ORF">B0T18DRAFT_464693</name>
</gene>
<protein>
    <submittedName>
        <fullName evidence="5">Glyoxal oxidase-like protein</fullName>
    </submittedName>
</protein>
<feature type="domain" description="WSC" evidence="4">
    <location>
        <begin position="138"/>
        <end position="233"/>
    </location>
</feature>
<keyword evidence="1 3" id="KW-0732">Signal</keyword>
<dbReference type="Pfam" id="PF01822">
    <property type="entry name" value="WSC"/>
    <property type="match status" value="5"/>
</dbReference>
<dbReference type="Pfam" id="PF07250">
    <property type="entry name" value="Glyoxal_oxid_N"/>
    <property type="match status" value="1"/>
</dbReference>
<feature type="signal peptide" evidence="3">
    <location>
        <begin position="1"/>
        <end position="21"/>
    </location>
</feature>
<feature type="region of interest" description="Disordered" evidence="2">
    <location>
        <begin position="239"/>
        <end position="262"/>
    </location>
</feature>
<dbReference type="EMBL" id="JAUKUD010000004">
    <property type="protein sequence ID" value="KAK0746053.1"/>
    <property type="molecule type" value="Genomic_DNA"/>
</dbReference>
<evidence type="ECO:0000256" key="2">
    <source>
        <dbReference type="SAM" id="MobiDB-lite"/>
    </source>
</evidence>
<dbReference type="Gene3D" id="2.60.40.10">
    <property type="entry name" value="Immunoglobulins"/>
    <property type="match status" value="1"/>
</dbReference>
<proteinExistence type="predicted"/>